<organism evidence="2 3">
    <name type="scientific">Paenibacillus terricola</name>
    <dbReference type="NCBI Taxonomy" id="2763503"/>
    <lineage>
        <taxon>Bacteria</taxon>
        <taxon>Bacillati</taxon>
        <taxon>Bacillota</taxon>
        <taxon>Bacilli</taxon>
        <taxon>Bacillales</taxon>
        <taxon>Paenibacillaceae</taxon>
        <taxon>Paenibacillus</taxon>
    </lineage>
</organism>
<evidence type="ECO:0000313" key="2">
    <source>
        <dbReference type="EMBL" id="MBD3919971.1"/>
    </source>
</evidence>
<name>A0ABR8MY43_9BACL</name>
<feature type="transmembrane region" description="Helical" evidence="1">
    <location>
        <begin position="7"/>
        <end position="29"/>
    </location>
</feature>
<comment type="caution">
    <text evidence="2">The sequence shown here is derived from an EMBL/GenBank/DDBJ whole genome shotgun (WGS) entry which is preliminary data.</text>
</comment>
<protein>
    <submittedName>
        <fullName evidence="2">Uncharacterized protein</fullName>
    </submittedName>
</protein>
<reference evidence="2 3" key="1">
    <citation type="submission" date="2020-09" db="EMBL/GenBank/DDBJ databases">
        <title>Paenibacillus sp. strain PR3 16S rRNA gene Genome sequencing and assembly.</title>
        <authorList>
            <person name="Kim J."/>
        </authorList>
    </citation>
    <scope>NUCLEOTIDE SEQUENCE [LARGE SCALE GENOMIC DNA]</scope>
    <source>
        <strain evidence="2 3">PR3</strain>
    </source>
</reference>
<keyword evidence="3" id="KW-1185">Reference proteome</keyword>
<sequence length="65" mass="7453">MKENLRMAWAAAWFALVGQLSVFVVLSILTDEWRYAMWSFMVSMMAGVPGIIVTWQAQRKSSIIK</sequence>
<feature type="transmembrane region" description="Helical" evidence="1">
    <location>
        <begin position="35"/>
        <end position="55"/>
    </location>
</feature>
<dbReference type="EMBL" id="JACXZA010000003">
    <property type="protein sequence ID" value="MBD3919971.1"/>
    <property type="molecule type" value="Genomic_DNA"/>
</dbReference>
<gene>
    <name evidence="2" type="ORF">H8B09_14500</name>
</gene>
<keyword evidence="1" id="KW-1133">Transmembrane helix</keyword>
<dbReference type="RefSeq" id="WP_191204236.1">
    <property type="nucleotide sequence ID" value="NZ_JACXZA010000003.1"/>
</dbReference>
<evidence type="ECO:0000256" key="1">
    <source>
        <dbReference type="SAM" id="Phobius"/>
    </source>
</evidence>
<keyword evidence="1" id="KW-0812">Transmembrane</keyword>
<proteinExistence type="predicted"/>
<dbReference type="Proteomes" id="UP000609346">
    <property type="component" value="Unassembled WGS sequence"/>
</dbReference>
<evidence type="ECO:0000313" key="3">
    <source>
        <dbReference type="Proteomes" id="UP000609346"/>
    </source>
</evidence>
<keyword evidence="1" id="KW-0472">Membrane</keyword>
<accession>A0ABR8MY43</accession>